<sequence>MRPDLANASWHKSSLSGDGPSCVEVAITDDVIAVRDTKNRAGGMLVFRPDEWEAFIGGVRLGEFDLR</sequence>
<dbReference type="OrthoDB" id="3698041at2"/>
<dbReference type="EMBL" id="BLAE01000013">
    <property type="protein sequence ID" value="GES08938.1"/>
    <property type="molecule type" value="Genomic_DNA"/>
</dbReference>
<evidence type="ECO:0000313" key="3">
    <source>
        <dbReference type="Proteomes" id="UP000331127"/>
    </source>
</evidence>
<protein>
    <recommendedName>
        <fullName evidence="1">DUF397 domain-containing protein</fullName>
    </recommendedName>
</protein>
<proteinExistence type="predicted"/>
<evidence type="ECO:0000313" key="2">
    <source>
        <dbReference type="EMBL" id="GES08938.1"/>
    </source>
</evidence>
<reference evidence="2 3" key="1">
    <citation type="submission" date="2019-10" db="EMBL/GenBank/DDBJ databases">
        <title>Whole genome shotgun sequence of Acrocarpospora macrocephala NBRC 16266.</title>
        <authorList>
            <person name="Ichikawa N."/>
            <person name="Kimura A."/>
            <person name="Kitahashi Y."/>
            <person name="Komaki H."/>
            <person name="Oguchi A."/>
        </authorList>
    </citation>
    <scope>NUCLEOTIDE SEQUENCE [LARGE SCALE GENOMIC DNA]</scope>
    <source>
        <strain evidence="2 3">NBRC 16266</strain>
    </source>
</reference>
<dbReference type="RefSeq" id="WP_155354521.1">
    <property type="nucleotide sequence ID" value="NZ_BAAAHL010000065.1"/>
</dbReference>
<dbReference type="AlphaFoldDB" id="A0A5M3WRX2"/>
<keyword evidence="3" id="KW-1185">Reference proteome</keyword>
<organism evidence="2 3">
    <name type="scientific">Acrocarpospora macrocephala</name>
    <dbReference type="NCBI Taxonomy" id="150177"/>
    <lineage>
        <taxon>Bacteria</taxon>
        <taxon>Bacillati</taxon>
        <taxon>Actinomycetota</taxon>
        <taxon>Actinomycetes</taxon>
        <taxon>Streptosporangiales</taxon>
        <taxon>Streptosporangiaceae</taxon>
        <taxon>Acrocarpospora</taxon>
    </lineage>
</organism>
<accession>A0A5M3WRX2</accession>
<feature type="domain" description="DUF397" evidence="1">
    <location>
        <begin position="8"/>
        <end position="60"/>
    </location>
</feature>
<dbReference type="InterPro" id="IPR007278">
    <property type="entry name" value="DUF397"/>
</dbReference>
<comment type="caution">
    <text evidence="2">The sequence shown here is derived from an EMBL/GenBank/DDBJ whole genome shotgun (WGS) entry which is preliminary data.</text>
</comment>
<evidence type="ECO:0000259" key="1">
    <source>
        <dbReference type="Pfam" id="PF04149"/>
    </source>
</evidence>
<name>A0A5M3WRX2_9ACTN</name>
<gene>
    <name evidence="2" type="ORF">Amac_025340</name>
</gene>
<dbReference type="Pfam" id="PF04149">
    <property type="entry name" value="DUF397"/>
    <property type="match status" value="1"/>
</dbReference>
<dbReference type="Proteomes" id="UP000331127">
    <property type="component" value="Unassembled WGS sequence"/>
</dbReference>